<keyword evidence="9" id="KW-1185">Reference proteome</keyword>
<dbReference type="InterPro" id="IPR027417">
    <property type="entry name" value="P-loop_NTPase"/>
</dbReference>
<dbReference type="Pfam" id="PF10609">
    <property type="entry name" value="ParA"/>
    <property type="match status" value="1"/>
</dbReference>
<keyword evidence="5 6" id="KW-0411">Iron-sulfur</keyword>
<keyword evidence="2 6" id="KW-0547">Nucleotide-binding</keyword>
<dbReference type="InterPro" id="IPR044304">
    <property type="entry name" value="NUBPL-like"/>
</dbReference>
<dbReference type="SUPFAM" id="SSF52540">
    <property type="entry name" value="P-loop containing nucleoside triphosphate hydrolases"/>
    <property type="match status" value="1"/>
</dbReference>
<evidence type="ECO:0000256" key="2">
    <source>
        <dbReference type="ARBA" id="ARBA00022741"/>
    </source>
</evidence>
<proteinExistence type="inferred from homology"/>
<dbReference type="PANTHER" id="PTHR42961">
    <property type="entry name" value="IRON-SULFUR PROTEIN NUBPL"/>
    <property type="match status" value="1"/>
</dbReference>
<evidence type="ECO:0000256" key="4">
    <source>
        <dbReference type="ARBA" id="ARBA00023004"/>
    </source>
</evidence>
<dbReference type="PANTHER" id="PTHR42961:SF2">
    <property type="entry name" value="IRON-SULFUR PROTEIN NUBPL"/>
    <property type="match status" value="1"/>
</dbReference>
<dbReference type="SUPFAM" id="SSF117916">
    <property type="entry name" value="Fe-S cluster assembly (FSCA) domain-like"/>
    <property type="match status" value="1"/>
</dbReference>
<dbReference type="InterPro" id="IPR002744">
    <property type="entry name" value="MIP18-like"/>
</dbReference>
<dbReference type="HAMAP" id="MF_02040">
    <property type="entry name" value="Mrp_NBP35"/>
    <property type="match status" value="1"/>
</dbReference>
<accession>A0ABU5RVR9</accession>
<feature type="binding site" evidence="6">
    <location>
        <begin position="119"/>
        <end position="126"/>
    </location>
    <ligand>
        <name>ATP</name>
        <dbReference type="ChEBI" id="CHEBI:30616"/>
    </ligand>
</feature>
<protein>
    <recommendedName>
        <fullName evidence="6">Iron-sulfur cluster carrier protein</fullName>
    </recommendedName>
</protein>
<feature type="domain" description="MIP18 family-like" evidence="7">
    <location>
        <begin position="5"/>
        <end position="76"/>
    </location>
</feature>
<dbReference type="Pfam" id="PF01883">
    <property type="entry name" value="FeS_assembly_P"/>
    <property type="match status" value="1"/>
</dbReference>
<dbReference type="InterPro" id="IPR033756">
    <property type="entry name" value="YlxH/NBP35"/>
</dbReference>
<dbReference type="Proteomes" id="UP001304461">
    <property type="component" value="Unassembled WGS sequence"/>
</dbReference>
<evidence type="ECO:0000259" key="7">
    <source>
        <dbReference type="Pfam" id="PF01883"/>
    </source>
</evidence>
<gene>
    <name evidence="8" type="ORF">VB738_11540</name>
</gene>
<evidence type="ECO:0000256" key="5">
    <source>
        <dbReference type="ARBA" id="ARBA00023014"/>
    </source>
</evidence>
<evidence type="ECO:0000256" key="1">
    <source>
        <dbReference type="ARBA" id="ARBA00022723"/>
    </source>
</evidence>
<evidence type="ECO:0000256" key="3">
    <source>
        <dbReference type="ARBA" id="ARBA00022840"/>
    </source>
</evidence>
<dbReference type="Gene3D" id="3.40.50.300">
    <property type="entry name" value="P-loop containing nucleotide triphosphate hydrolases"/>
    <property type="match status" value="1"/>
</dbReference>
<organism evidence="8 9">
    <name type="scientific">Cyanobium gracile UHCC 0139</name>
    <dbReference type="NCBI Taxonomy" id="3110308"/>
    <lineage>
        <taxon>Bacteria</taxon>
        <taxon>Bacillati</taxon>
        <taxon>Cyanobacteriota</taxon>
        <taxon>Cyanophyceae</taxon>
        <taxon>Synechococcales</taxon>
        <taxon>Prochlorococcaceae</taxon>
        <taxon>Cyanobium</taxon>
    </lineage>
</organism>
<keyword evidence="6" id="KW-0378">Hydrolase</keyword>
<evidence type="ECO:0000313" key="8">
    <source>
        <dbReference type="EMBL" id="MEA5391889.1"/>
    </source>
</evidence>
<name>A0ABU5RVR9_9CYAN</name>
<dbReference type="RefSeq" id="WP_323305867.1">
    <property type="nucleotide sequence ID" value="NZ_JAYGHX010000006.1"/>
</dbReference>
<keyword evidence="1 6" id="KW-0479">Metal-binding</keyword>
<dbReference type="InterPro" id="IPR019591">
    <property type="entry name" value="Mrp/NBP35_ATP-bd"/>
</dbReference>
<dbReference type="CDD" id="cd02037">
    <property type="entry name" value="Mrp_NBP35"/>
    <property type="match status" value="1"/>
</dbReference>
<keyword evidence="3 6" id="KW-0067">ATP-binding</keyword>
<sequence>MASADTLLEALQPLRDAGSGRSLLELGWISDLRQQGGRAVFRLALPGFANSQRERIAAEARSALLAVEGINDVQIELAQPAAAPSSGPIGAAGHGPGGAQLPERQGIPGVRQVIAVSSGKGGVGKSTVAVNLACALAASGLRVGLLDADIYGPNAPTMLGVADRSPQVSGSGNDQVLEPIETCGIVMVSMGLLIQENQPVVWRGPMLNGIIRQFLYQVNWGERDVLVVDLPPGTGDAQLTLAQAVPMAGAVIVTTPQLVSLQDARRGLAMFLQMGVPVLGVVENMTAFIPPDLPDRRYALFGSGGGQRLADEAGVPLLAQLPMEMPVLEGGERGLPVVLSAPDSASARAFTELAERLSASCALSPALA</sequence>
<reference evidence="8 9" key="1">
    <citation type="submission" date="2023-12" db="EMBL/GenBank/DDBJ databases">
        <title>Baltic Sea Cyanobacteria.</title>
        <authorList>
            <person name="Delbaje E."/>
            <person name="Fewer D.P."/>
            <person name="Shishido T.K."/>
        </authorList>
    </citation>
    <scope>NUCLEOTIDE SEQUENCE [LARGE SCALE GENOMIC DNA]</scope>
    <source>
        <strain evidence="8 9">UHCC 0139</strain>
    </source>
</reference>
<comment type="caution">
    <text evidence="8">The sequence shown here is derived from an EMBL/GenBank/DDBJ whole genome shotgun (WGS) entry which is preliminary data.</text>
</comment>
<dbReference type="EMBL" id="JAYGHX010000006">
    <property type="protein sequence ID" value="MEA5391889.1"/>
    <property type="molecule type" value="Genomic_DNA"/>
</dbReference>
<dbReference type="Gene3D" id="3.30.300.130">
    <property type="entry name" value="Fe-S cluster assembly (FSCA)"/>
    <property type="match status" value="1"/>
</dbReference>
<keyword evidence="4 6" id="KW-0408">Iron</keyword>
<dbReference type="InterPro" id="IPR034904">
    <property type="entry name" value="FSCA_dom_sf"/>
</dbReference>
<comment type="function">
    <text evidence="6">Binds and transfers iron-sulfur (Fe-S) clusters to target apoproteins. Can hydrolyze ATP.</text>
</comment>
<evidence type="ECO:0000256" key="6">
    <source>
        <dbReference type="HAMAP-Rule" id="MF_02040"/>
    </source>
</evidence>
<comment type="subunit">
    <text evidence="6">Homodimer.</text>
</comment>
<comment type="similarity">
    <text evidence="6">Belongs to the Mrp/NBP35 ATP-binding proteins family.</text>
</comment>
<evidence type="ECO:0000313" key="9">
    <source>
        <dbReference type="Proteomes" id="UP001304461"/>
    </source>
</evidence>
<dbReference type="GO" id="GO:0005524">
    <property type="term" value="F:ATP binding"/>
    <property type="evidence" value="ECO:0007669"/>
    <property type="project" value="UniProtKB-KW"/>
</dbReference>